<dbReference type="Proteomes" id="UP001204524">
    <property type="component" value="Unassembled WGS sequence"/>
</dbReference>
<dbReference type="EMBL" id="JANARS010000006">
    <property type="protein sequence ID" value="MCP3422980.1"/>
    <property type="molecule type" value="Genomic_DNA"/>
</dbReference>
<reference evidence="2 3" key="1">
    <citation type="submission" date="2022-06" db="EMBL/GenBank/DDBJ databases">
        <authorList>
            <person name="So Y."/>
        </authorList>
    </citation>
    <scope>NUCLEOTIDE SEQUENCE [LARGE SCALE GENOMIC DNA]</scope>
    <source>
        <strain evidence="2 3">STR3</strain>
    </source>
</reference>
<proteinExistence type="predicted"/>
<gene>
    <name evidence="2" type="ORF">NCI01_14340</name>
</gene>
<dbReference type="InterPro" id="IPR041657">
    <property type="entry name" value="HTH_17"/>
</dbReference>
<dbReference type="RefSeq" id="WP_254182178.1">
    <property type="nucleotide sequence ID" value="NZ_JANARS010000006.1"/>
</dbReference>
<organism evidence="2 3">
    <name type="scientific">Nocardioides pinisoli</name>
    <dbReference type="NCBI Taxonomy" id="2950279"/>
    <lineage>
        <taxon>Bacteria</taxon>
        <taxon>Bacillati</taxon>
        <taxon>Actinomycetota</taxon>
        <taxon>Actinomycetes</taxon>
        <taxon>Propionibacteriales</taxon>
        <taxon>Nocardioidaceae</taxon>
        <taxon>Nocardioides</taxon>
    </lineage>
</organism>
<protein>
    <submittedName>
        <fullName evidence="2">Helix-turn-helix domain-containing protein</fullName>
    </submittedName>
</protein>
<evidence type="ECO:0000259" key="1">
    <source>
        <dbReference type="Pfam" id="PF12728"/>
    </source>
</evidence>
<evidence type="ECO:0000313" key="2">
    <source>
        <dbReference type="EMBL" id="MCP3422980.1"/>
    </source>
</evidence>
<sequence>MADMKTIARQAADWPDQRELAEEYEVSFRMVRRLVATGEVESIRLGKIRVSPESFERWLAAQYRPGEA</sequence>
<keyword evidence="3" id="KW-1185">Reference proteome</keyword>
<evidence type="ECO:0000313" key="3">
    <source>
        <dbReference type="Proteomes" id="UP001204524"/>
    </source>
</evidence>
<accession>A0ABT1KZ00</accession>
<comment type="caution">
    <text evidence="2">The sequence shown here is derived from an EMBL/GenBank/DDBJ whole genome shotgun (WGS) entry which is preliminary data.</text>
</comment>
<dbReference type="Pfam" id="PF12728">
    <property type="entry name" value="HTH_17"/>
    <property type="match status" value="1"/>
</dbReference>
<name>A0ABT1KZ00_9ACTN</name>
<feature type="domain" description="Helix-turn-helix" evidence="1">
    <location>
        <begin position="18"/>
        <end position="62"/>
    </location>
</feature>